<dbReference type="Gene3D" id="3.90.1150.50">
    <property type="entry name" value="Transcription-repair-coupling factor, D7 domain"/>
    <property type="match status" value="1"/>
</dbReference>
<keyword evidence="5" id="KW-0347">Helicase</keyword>
<dbReference type="SUPFAM" id="SSF141259">
    <property type="entry name" value="CarD-like"/>
    <property type="match status" value="1"/>
</dbReference>
<dbReference type="SMART" id="SM00487">
    <property type="entry name" value="DEXDc"/>
    <property type="match status" value="1"/>
</dbReference>
<keyword evidence="7 9" id="KW-0238">DNA-binding</keyword>
<comment type="subcellular location">
    <subcellularLocation>
        <location evidence="9">Cytoplasm</location>
    </subcellularLocation>
</comment>
<dbReference type="Gene3D" id="2.40.10.170">
    <property type="match status" value="1"/>
</dbReference>
<feature type="domain" description="Helicase C-terminal" evidence="11">
    <location>
        <begin position="797"/>
        <end position="951"/>
    </location>
</feature>
<dbReference type="InterPro" id="IPR011545">
    <property type="entry name" value="DEAD/DEAH_box_helicase_dom"/>
</dbReference>
<dbReference type="GO" id="GO:0003684">
    <property type="term" value="F:damaged DNA binding"/>
    <property type="evidence" value="ECO:0007669"/>
    <property type="project" value="InterPro"/>
</dbReference>
<comment type="similarity">
    <text evidence="9">In the N-terminal section; belongs to the UvrB family.</text>
</comment>
<dbReference type="PROSITE" id="PS51192">
    <property type="entry name" value="HELICASE_ATP_BIND_1"/>
    <property type="match status" value="1"/>
</dbReference>
<dbReference type="GO" id="GO:0000716">
    <property type="term" value="P:transcription-coupled nucleotide-excision repair, DNA damage recognition"/>
    <property type="evidence" value="ECO:0007669"/>
    <property type="project" value="UniProtKB-UniRule"/>
</dbReference>
<comment type="function">
    <text evidence="9">Couples transcription and DNA repair by recognizing RNA polymerase (RNAP) stalled at DNA lesions. Mediates ATP-dependent release of RNAP and its truncated transcript from the DNA, and recruitment of nucleotide excision repair machinery to the damaged site.</text>
</comment>
<organism evidence="12 13">
    <name type="scientific">Thermodesulfobacterium commune</name>
    <dbReference type="NCBI Taxonomy" id="1741"/>
    <lineage>
        <taxon>Bacteria</taxon>
        <taxon>Pseudomonadati</taxon>
        <taxon>Thermodesulfobacteriota</taxon>
        <taxon>Thermodesulfobacteria</taxon>
        <taxon>Thermodesulfobacteriales</taxon>
        <taxon>Thermodesulfobacteriaceae</taxon>
        <taxon>Thermodesulfobacterium</taxon>
    </lineage>
</organism>
<gene>
    <name evidence="9 12" type="primary">mfd</name>
    <name evidence="12" type="ORF">DCE01_07195</name>
</gene>
<dbReference type="Gene3D" id="3.40.50.11180">
    <property type="match status" value="1"/>
</dbReference>
<dbReference type="AlphaFoldDB" id="A0A101FK64"/>
<keyword evidence="6 9" id="KW-0067">ATP-binding</keyword>
<dbReference type="GO" id="GO:0005737">
    <property type="term" value="C:cytoplasm"/>
    <property type="evidence" value="ECO:0007669"/>
    <property type="project" value="UniProtKB-SubCell"/>
</dbReference>
<dbReference type="InterPro" id="IPR004576">
    <property type="entry name" value="Mfd"/>
</dbReference>
<evidence type="ECO:0000259" key="10">
    <source>
        <dbReference type="PROSITE" id="PS51192"/>
    </source>
</evidence>
<evidence type="ECO:0000313" key="12">
    <source>
        <dbReference type="EMBL" id="HAA84551.1"/>
    </source>
</evidence>
<dbReference type="GO" id="GO:0016787">
    <property type="term" value="F:hydrolase activity"/>
    <property type="evidence" value="ECO:0007669"/>
    <property type="project" value="UniProtKB-KW"/>
</dbReference>
<feature type="domain" description="Helicase ATP-binding" evidence="10">
    <location>
        <begin position="615"/>
        <end position="776"/>
    </location>
</feature>
<dbReference type="SMART" id="SM00490">
    <property type="entry name" value="HELICc"/>
    <property type="match status" value="1"/>
</dbReference>
<evidence type="ECO:0000259" key="11">
    <source>
        <dbReference type="PROSITE" id="PS51194"/>
    </source>
</evidence>
<dbReference type="Gene3D" id="3.40.50.300">
    <property type="entry name" value="P-loop containing nucleotide triphosphate hydrolases"/>
    <property type="match status" value="2"/>
</dbReference>
<dbReference type="Gene3D" id="3.30.2060.10">
    <property type="entry name" value="Penicillin-binding protein 1b domain"/>
    <property type="match status" value="1"/>
</dbReference>
<dbReference type="GO" id="GO:0005524">
    <property type="term" value="F:ATP binding"/>
    <property type="evidence" value="ECO:0007669"/>
    <property type="project" value="UniProtKB-UniRule"/>
</dbReference>
<dbReference type="InterPro" id="IPR047112">
    <property type="entry name" value="RecG/Mfd"/>
</dbReference>
<comment type="caution">
    <text evidence="12">The sequence shown here is derived from an EMBL/GenBank/DDBJ whole genome shotgun (WGS) entry which is preliminary data.</text>
</comment>
<dbReference type="Pfam" id="PF02559">
    <property type="entry name" value="CarD_TRCF_RID"/>
    <property type="match status" value="1"/>
</dbReference>
<dbReference type="RefSeq" id="WP_273010454.1">
    <property type="nucleotide sequence ID" value="NZ_DAINLL010000014.1"/>
</dbReference>
<keyword evidence="1 9" id="KW-0963">Cytoplasm</keyword>
<comment type="similarity">
    <text evidence="9">In the C-terminal section; belongs to the helicase family. RecG subfamily.</text>
</comment>
<dbReference type="PANTHER" id="PTHR47964:SF1">
    <property type="entry name" value="ATP-DEPENDENT DNA HELICASE HOMOLOG RECG, CHLOROPLASTIC"/>
    <property type="match status" value="1"/>
</dbReference>
<evidence type="ECO:0000256" key="1">
    <source>
        <dbReference type="ARBA" id="ARBA00022490"/>
    </source>
</evidence>
<keyword evidence="2 9" id="KW-0547">Nucleotide-binding</keyword>
<dbReference type="PROSITE" id="PS51194">
    <property type="entry name" value="HELICASE_CTER"/>
    <property type="match status" value="1"/>
</dbReference>
<reference evidence="12 13" key="1">
    <citation type="journal article" date="2018" name="Nat. Biotechnol.">
        <title>A standardized bacterial taxonomy based on genome phylogeny substantially revises the tree of life.</title>
        <authorList>
            <person name="Parks D.H."/>
            <person name="Chuvochina M."/>
            <person name="Waite D.W."/>
            <person name="Rinke C."/>
            <person name="Skarshewski A."/>
            <person name="Chaumeil P.A."/>
            <person name="Hugenholtz P."/>
        </authorList>
    </citation>
    <scope>NUCLEOTIDE SEQUENCE [LARGE SCALE GENOMIC DNA]</scope>
    <source>
        <strain evidence="12">UBA12529</strain>
    </source>
</reference>
<evidence type="ECO:0000256" key="3">
    <source>
        <dbReference type="ARBA" id="ARBA00022763"/>
    </source>
</evidence>
<dbReference type="Pfam" id="PF00270">
    <property type="entry name" value="DEAD"/>
    <property type="match status" value="1"/>
</dbReference>
<dbReference type="PANTHER" id="PTHR47964">
    <property type="entry name" value="ATP-DEPENDENT DNA HELICASE HOMOLOG RECG, CHLOROPLASTIC"/>
    <property type="match status" value="1"/>
</dbReference>
<dbReference type="InterPro" id="IPR041471">
    <property type="entry name" value="UvrB_inter"/>
</dbReference>
<name>A0A101FK64_9BACT</name>
<dbReference type="InterPro" id="IPR014001">
    <property type="entry name" value="Helicase_ATP-bd"/>
</dbReference>
<protein>
    <recommendedName>
        <fullName evidence="9">Transcription-repair-coupling factor</fullName>
        <shortName evidence="9">TRCF</shortName>
        <ecNumber evidence="9">3.6.4.-</ecNumber>
    </recommendedName>
</protein>
<dbReference type="Pfam" id="PF17757">
    <property type="entry name" value="UvrB_inter"/>
    <property type="match status" value="1"/>
</dbReference>
<dbReference type="Pfam" id="PF03461">
    <property type="entry name" value="TRCF"/>
    <property type="match status" value="1"/>
</dbReference>
<evidence type="ECO:0000256" key="6">
    <source>
        <dbReference type="ARBA" id="ARBA00022840"/>
    </source>
</evidence>
<dbReference type="SUPFAM" id="SSF52540">
    <property type="entry name" value="P-loop containing nucleoside triphosphate hydrolases"/>
    <property type="match status" value="3"/>
</dbReference>
<dbReference type="Proteomes" id="UP000257240">
    <property type="component" value="Unassembled WGS sequence"/>
</dbReference>
<proteinExistence type="inferred from homology"/>
<dbReference type="SUPFAM" id="SSF143517">
    <property type="entry name" value="TRCF domain-like"/>
    <property type="match status" value="1"/>
</dbReference>
<dbReference type="InterPro" id="IPR036101">
    <property type="entry name" value="CarD-like/TRCF_RID_sf"/>
</dbReference>
<keyword evidence="3 9" id="KW-0227">DNA damage</keyword>
<keyword evidence="8 9" id="KW-0234">DNA repair</keyword>
<dbReference type="Pfam" id="PF00271">
    <property type="entry name" value="Helicase_C"/>
    <property type="match status" value="1"/>
</dbReference>
<dbReference type="GO" id="GO:0006355">
    <property type="term" value="P:regulation of DNA-templated transcription"/>
    <property type="evidence" value="ECO:0007669"/>
    <property type="project" value="UniProtKB-UniRule"/>
</dbReference>
<evidence type="ECO:0000256" key="2">
    <source>
        <dbReference type="ARBA" id="ARBA00022741"/>
    </source>
</evidence>
<dbReference type="CDD" id="cd17991">
    <property type="entry name" value="DEXHc_TRCF"/>
    <property type="match status" value="1"/>
</dbReference>
<dbReference type="SMART" id="SM01058">
    <property type="entry name" value="CarD_TRCF"/>
    <property type="match status" value="1"/>
</dbReference>
<evidence type="ECO:0000256" key="7">
    <source>
        <dbReference type="ARBA" id="ARBA00023125"/>
    </source>
</evidence>
<dbReference type="HAMAP" id="MF_00969">
    <property type="entry name" value="TRCF"/>
    <property type="match status" value="1"/>
</dbReference>
<accession>A0A101FK64</accession>
<dbReference type="InterPro" id="IPR005118">
    <property type="entry name" value="TRCF_C"/>
</dbReference>
<dbReference type="EC" id="3.6.4.-" evidence="9"/>
<dbReference type="EMBL" id="DLVE01000090">
    <property type="protein sequence ID" value="HAA84551.1"/>
    <property type="molecule type" value="Genomic_DNA"/>
</dbReference>
<keyword evidence="4 9" id="KW-0378">Hydrolase</keyword>
<evidence type="ECO:0000256" key="4">
    <source>
        <dbReference type="ARBA" id="ARBA00022801"/>
    </source>
</evidence>
<dbReference type="InterPro" id="IPR027417">
    <property type="entry name" value="P-loop_NTPase"/>
</dbReference>
<dbReference type="InterPro" id="IPR001650">
    <property type="entry name" value="Helicase_C-like"/>
</dbReference>
<dbReference type="SMART" id="SM00982">
    <property type="entry name" value="TRCF"/>
    <property type="match status" value="1"/>
</dbReference>
<dbReference type="InterPro" id="IPR003711">
    <property type="entry name" value="CarD-like/TRCF_RID"/>
</dbReference>
<evidence type="ECO:0000256" key="8">
    <source>
        <dbReference type="ARBA" id="ARBA00023204"/>
    </source>
</evidence>
<evidence type="ECO:0000313" key="13">
    <source>
        <dbReference type="Proteomes" id="UP000257240"/>
    </source>
</evidence>
<dbReference type="InterPro" id="IPR037235">
    <property type="entry name" value="TRCF-like_C_D7"/>
</dbReference>
<dbReference type="NCBIfam" id="TIGR00580">
    <property type="entry name" value="mfd"/>
    <property type="match status" value="1"/>
</dbReference>
<sequence>MNSKVFLFKNLEKIFNKNQFKLSLNSDNIGFLACFVAEAIRGPFPKDQVVWAIFPEFSQAEEFFQAFKIFSEEKIGLYPEIDLLPFKDTLSYSQEETERLGILWNLNQYKVIAGDVCSFLKKLVPKEVLKKEYVYLILGEKVDREDLLLRLLDLGYERVGVVREKGTFTVKGGVVDIWSPNYEYPVRLEFFGDQIIGLKHFNPENQKSFLNLEEISIVPCKEVFLPEDLKSLYQRIFSLKGKIPEDYLSKLLTQIEQKSFTENPEFLLPIFYAQPSSSFDYLKKTPCFLVYEPELIENKIESFWEKIRINALKAKEKGKFFFEPEDVYLTTQEFFNYLEKGSLIKAGKLFWVSSVNEETLNLEVGQKEIGIVAPNERIEAGFNLLKVSLEEGDRVWLVVGDSQISQTILEGLKVRGIEDTKGLEFKQGYLKRGFYLKDQKFWVTSEVELFGRSYFKEKSSKQGLKRAKGYFRKFEDLKPGDLVVHRVYGIGKYLGLKILNIEGVEGEFLEIEYEGGDKLYLPVFRLDELYPYVSLTEKPPKLDALGKKAFLIKRKKIEKELSEVVQELLSLYAERKALKSYSIPFPALAYEEFRATFPYEETPDQKMAIEEILQDLCSNKPMERLLVGDVGFGKTEVALRAIFVAAYSGKQVAFLVPTTILAEQHYRNFKPRLEPFGIKVGVLSRLRSEKEQKQTLKSLAEGEIKVVIGTHRLLSHDVEFKDLGLIVIDEEHKFGVRQKEKLKRLKKNVKVLSLSATPIPRSLQLSLLGVFDLSVIESPPEGRKPIKTVLAKFDPEVIKYAIEKELERGGQIFFVNPRIHGLSSLANYVKKLCPGVKVEIIHGQMPSELIEKNLYKFLNKEIDMLVCTPIIGSGIDIPSANTIIINRADMLGVADIYQLRGRVGRSQETAYAYLLVPSLKNLSEDAQKRLKALMKFTDLGAGFKLALSDLKIRGAGELLGIKQAGHINTVGYELYLELLENTIKALKGEDIEDWEPEVNLKVPAFIPKEYVPETEERLSLYRELVVNKTKEDLLEFIELLRDKYGEMPEPVKNLVKIYLLKIYMKDLKIPLVELRGNELIFLIKKKEILPRFRVLNKKGLSFYTKQDKKGTKISFKLQGKNPIDLAVEVLESLNEGGKS</sequence>
<dbReference type="GO" id="GO:0003678">
    <property type="term" value="F:DNA helicase activity"/>
    <property type="evidence" value="ECO:0007669"/>
    <property type="project" value="TreeGrafter"/>
</dbReference>
<evidence type="ECO:0000256" key="5">
    <source>
        <dbReference type="ARBA" id="ARBA00022806"/>
    </source>
</evidence>
<evidence type="ECO:0000256" key="9">
    <source>
        <dbReference type="HAMAP-Rule" id="MF_00969"/>
    </source>
</evidence>